<evidence type="ECO:0000313" key="9">
    <source>
        <dbReference type="Proteomes" id="UP000268652"/>
    </source>
</evidence>
<dbReference type="EMBL" id="RBDX01000038">
    <property type="protein sequence ID" value="RKN04257.1"/>
    <property type="molecule type" value="Genomic_DNA"/>
</dbReference>
<evidence type="ECO:0000313" key="8">
    <source>
        <dbReference type="EMBL" id="RKN14775.1"/>
    </source>
</evidence>
<keyword evidence="2 5" id="KW-0812">Transmembrane</keyword>
<evidence type="ECO:0000256" key="2">
    <source>
        <dbReference type="ARBA" id="ARBA00022692"/>
    </source>
</evidence>
<name>A0A3A9WE06_9ACTN</name>
<evidence type="ECO:0000259" key="6">
    <source>
        <dbReference type="Pfam" id="PF01061"/>
    </source>
</evidence>
<organism evidence="7 10">
    <name type="scientific">Streptomyces radicis</name>
    <dbReference type="NCBI Taxonomy" id="1750517"/>
    <lineage>
        <taxon>Bacteria</taxon>
        <taxon>Bacillati</taxon>
        <taxon>Actinomycetota</taxon>
        <taxon>Actinomycetes</taxon>
        <taxon>Kitasatosporales</taxon>
        <taxon>Streptomycetaceae</taxon>
        <taxon>Streptomyces</taxon>
    </lineage>
</organism>
<dbReference type="GO" id="GO:0016020">
    <property type="term" value="C:membrane"/>
    <property type="evidence" value="ECO:0007669"/>
    <property type="project" value="UniProtKB-SubCell"/>
</dbReference>
<sequence length="231" mass="24354">MLFVQPFTMVLLTHYVYGHAGSGASFYVMFGSGMSGMWVATAFSSAGDLGRERGYGTIQPVLASGVPLWVVSAGRACGALALSVVPVVTSTLASVFVFRTPVPDELSVVGMLLGVAAFGIGCHSFGLVLGHLFLLSRRTVVLQNFLEWPLIIVSGVIVPLTALPTGVRWFSAVLPMRWGTEAAERSFSEGVIPWPLLGAAVGIAAIYFAAAVALSHAIERRVRTTAGLEVI</sequence>
<dbReference type="Proteomes" id="UP000275024">
    <property type="component" value="Unassembled WGS sequence"/>
</dbReference>
<dbReference type="InterPro" id="IPR013525">
    <property type="entry name" value="ABC2_TM"/>
</dbReference>
<feature type="transmembrane region" description="Helical" evidence="5">
    <location>
        <begin position="191"/>
        <end position="214"/>
    </location>
</feature>
<keyword evidence="9" id="KW-1185">Reference proteome</keyword>
<dbReference type="GO" id="GO:0140359">
    <property type="term" value="F:ABC-type transporter activity"/>
    <property type="evidence" value="ECO:0007669"/>
    <property type="project" value="InterPro"/>
</dbReference>
<evidence type="ECO:0000313" key="7">
    <source>
        <dbReference type="EMBL" id="RKN04257.1"/>
    </source>
</evidence>
<feature type="domain" description="ABC-2 type transporter transmembrane" evidence="6">
    <location>
        <begin position="3"/>
        <end position="183"/>
    </location>
</feature>
<keyword evidence="4 5" id="KW-0472">Membrane</keyword>
<dbReference type="OrthoDB" id="9776218at2"/>
<dbReference type="PANTHER" id="PTHR43229:SF6">
    <property type="entry name" value="ABC-TYPE MULTIDRUG TRANSPORT SYSTEM, PERMEASE COMPONENT"/>
    <property type="match status" value="1"/>
</dbReference>
<feature type="transmembrane region" description="Helical" evidence="5">
    <location>
        <begin position="28"/>
        <end position="49"/>
    </location>
</feature>
<gene>
    <name evidence="8" type="ORF">D7318_28905</name>
    <name evidence="7" type="ORF">D7319_29145</name>
</gene>
<evidence type="ECO:0000256" key="4">
    <source>
        <dbReference type="ARBA" id="ARBA00023136"/>
    </source>
</evidence>
<accession>A0A3A9WE06</accession>
<evidence type="ECO:0000256" key="5">
    <source>
        <dbReference type="SAM" id="Phobius"/>
    </source>
</evidence>
<dbReference type="InterPro" id="IPR051784">
    <property type="entry name" value="Nod_factor_ABC_transporter"/>
</dbReference>
<feature type="transmembrane region" description="Helical" evidence="5">
    <location>
        <begin position="108"/>
        <end position="136"/>
    </location>
</feature>
<dbReference type="Pfam" id="PF01061">
    <property type="entry name" value="ABC2_membrane"/>
    <property type="match status" value="1"/>
</dbReference>
<comment type="caution">
    <text evidence="7">The sequence shown here is derived from an EMBL/GenBank/DDBJ whole genome shotgun (WGS) entry which is preliminary data.</text>
</comment>
<feature type="transmembrane region" description="Helical" evidence="5">
    <location>
        <begin position="61"/>
        <end position="88"/>
    </location>
</feature>
<keyword evidence="3 5" id="KW-1133">Transmembrane helix</keyword>
<evidence type="ECO:0000313" key="10">
    <source>
        <dbReference type="Proteomes" id="UP000275024"/>
    </source>
</evidence>
<dbReference type="AlphaFoldDB" id="A0A3A9WE06"/>
<protein>
    <submittedName>
        <fullName evidence="7">ABC transporter permease</fullName>
    </submittedName>
</protein>
<dbReference type="EMBL" id="RBDY01000037">
    <property type="protein sequence ID" value="RKN14775.1"/>
    <property type="molecule type" value="Genomic_DNA"/>
</dbReference>
<comment type="subcellular location">
    <subcellularLocation>
        <location evidence="1">Membrane</location>
        <topology evidence="1">Multi-pass membrane protein</topology>
    </subcellularLocation>
</comment>
<reference evidence="9 10" key="1">
    <citation type="submission" date="2018-09" db="EMBL/GenBank/DDBJ databases">
        <title>Streptomyces sp. nov. DS1-2, an endophytic actinomycete isolated from roots of Dendrobium scabrilingue.</title>
        <authorList>
            <person name="Kuncharoen N."/>
            <person name="Kudo T."/>
            <person name="Ohkuma M."/>
            <person name="Yuki M."/>
            <person name="Tanasupawat S."/>
        </authorList>
    </citation>
    <scope>NUCLEOTIDE SEQUENCE [LARGE SCALE GENOMIC DNA]</scope>
    <source>
        <strain evidence="7 10">AZ1-7</strain>
        <strain evidence="8 9">DS1-2</strain>
    </source>
</reference>
<dbReference type="PANTHER" id="PTHR43229">
    <property type="entry name" value="NODULATION PROTEIN J"/>
    <property type="match status" value="1"/>
</dbReference>
<feature type="transmembrane region" description="Helical" evidence="5">
    <location>
        <begin position="148"/>
        <end position="171"/>
    </location>
</feature>
<evidence type="ECO:0000256" key="1">
    <source>
        <dbReference type="ARBA" id="ARBA00004141"/>
    </source>
</evidence>
<proteinExistence type="predicted"/>
<dbReference type="Proteomes" id="UP000268652">
    <property type="component" value="Unassembled WGS sequence"/>
</dbReference>
<evidence type="ECO:0000256" key="3">
    <source>
        <dbReference type="ARBA" id="ARBA00022989"/>
    </source>
</evidence>